<feature type="transmembrane region" description="Helical" evidence="7">
    <location>
        <begin position="177"/>
        <end position="199"/>
    </location>
</feature>
<feature type="transmembrane region" description="Helical" evidence="7">
    <location>
        <begin position="145"/>
        <end position="171"/>
    </location>
</feature>
<gene>
    <name evidence="10" type="ORF">ACTIVE_6124</name>
</gene>
<dbReference type="Gene3D" id="1.10.3720.10">
    <property type="entry name" value="MetI-like"/>
    <property type="match status" value="1"/>
</dbReference>
<evidence type="ECO:0000256" key="7">
    <source>
        <dbReference type="RuleBase" id="RU363032"/>
    </source>
</evidence>
<evidence type="ECO:0000259" key="9">
    <source>
        <dbReference type="PROSITE" id="PS50928"/>
    </source>
</evidence>
<proteinExistence type="inferred from homology"/>
<feature type="transmembrane region" description="Helical" evidence="7">
    <location>
        <begin position="62"/>
        <end position="85"/>
    </location>
</feature>
<dbReference type="PANTHER" id="PTHR30151">
    <property type="entry name" value="ALKANE SULFONATE ABC TRANSPORTER-RELATED, MEMBRANE SUBUNIT"/>
    <property type="match status" value="1"/>
</dbReference>
<protein>
    <submittedName>
        <fullName evidence="10">ABC transporter permease protein</fullName>
    </submittedName>
</protein>
<feature type="compositionally biased region" description="Low complexity" evidence="8">
    <location>
        <begin position="25"/>
        <end position="47"/>
    </location>
</feature>
<feature type="transmembrane region" description="Helical" evidence="7">
    <location>
        <begin position="225"/>
        <end position="251"/>
    </location>
</feature>
<feature type="domain" description="ABC transmembrane type-1" evidence="9">
    <location>
        <begin position="111"/>
        <end position="295"/>
    </location>
</feature>
<comment type="subcellular location">
    <subcellularLocation>
        <location evidence="1 7">Cell membrane</location>
        <topology evidence="1 7">Multi-pass membrane protein</topology>
    </subcellularLocation>
</comment>
<feature type="compositionally biased region" description="Low complexity" evidence="8">
    <location>
        <begin position="1"/>
        <end position="17"/>
    </location>
</feature>
<name>A0A7D3ZI44_ACTVE</name>
<keyword evidence="11" id="KW-1185">Reference proteome</keyword>
<evidence type="ECO:0000256" key="4">
    <source>
        <dbReference type="ARBA" id="ARBA00022692"/>
    </source>
</evidence>
<dbReference type="CDD" id="cd06261">
    <property type="entry name" value="TM_PBP2"/>
    <property type="match status" value="1"/>
</dbReference>
<evidence type="ECO:0000313" key="11">
    <source>
        <dbReference type="Proteomes" id="UP000501240"/>
    </source>
</evidence>
<reference evidence="10 11" key="1">
    <citation type="submission" date="2020-05" db="EMBL/GenBank/DDBJ databases">
        <title>Actinomadura verrucosospora NRRL-B18236 (PFL_A860) Genome sequencing and assembly.</title>
        <authorList>
            <person name="Samborskyy M."/>
        </authorList>
    </citation>
    <scope>NUCLEOTIDE SEQUENCE [LARGE SCALE GENOMIC DNA]</scope>
    <source>
        <strain evidence="10 11">NRRL:B18236</strain>
    </source>
</reference>
<accession>A0A7D3ZI44</accession>
<dbReference type="InterPro" id="IPR000515">
    <property type="entry name" value="MetI-like"/>
</dbReference>
<comment type="similarity">
    <text evidence="7">Belongs to the binding-protein-dependent transport system permease family.</text>
</comment>
<dbReference type="Pfam" id="PF00528">
    <property type="entry name" value="BPD_transp_1"/>
    <property type="match status" value="1"/>
</dbReference>
<organism evidence="10 11">
    <name type="scientific">Actinomadura verrucosospora</name>
    <dbReference type="NCBI Taxonomy" id="46165"/>
    <lineage>
        <taxon>Bacteria</taxon>
        <taxon>Bacillati</taxon>
        <taxon>Actinomycetota</taxon>
        <taxon>Actinomycetes</taxon>
        <taxon>Streptosporangiales</taxon>
        <taxon>Thermomonosporaceae</taxon>
        <taxon>Actinomadura</taxon>
    </lineage>
</organism>
<keyword evidence="4 7" id="KW-0812">Transmembrane</keyword>
<dbReference type="GO" id="GO:0005886">
    <property type="term" value="C:plasma membrane"/>
    <property type="evidence" value="ECO:0007669"/>
    <property type="project" value="UniProtKB-SubCell"/>
</dbReference>
<dbReference type="PANTHER" id="PTHR30151:SF20">
    <property type="entry name" value="ABC TRANSPORTER PERMEASE PROTEIN HI_0355-RELATED"/>
    <property type="match status" value="1"/>
</dbReference>
<dbReference type="GO" id="GO:0055085">
    <property type="term" value="P:transmembrane transport"/>
    <property type="evidence" value="ECO:0007669"/>
    <property type="project" value="InterPro"/>
</dbReference>
<keyword evidence="2 7" id="KW-0813">Transport</keyword>
<dbReference type="EMBL" id="CP053892">
    <property type="protein sequence ID" value="QKG24477.1"/>
    <property type="molecule type" value="Genomic_DNA"/>
</dbReference>
<dbReference type="PROSITE" id="PS50928">
    <property type="entry name" value="ABC_TM1"/>
    <property type="match status" value="1"/>
</dbReference>
<dbReference type="InterPro" id="IPR035906">
    <property type="entry name" value="MetI-like_sf"/>
</dbReference>
<evidence type="ECO:0000313" key="10">
    <source>
        <dbReference type="EMBL" id="QKG24477.1"/>
    </source>
</evidence>
<keyword evidence="6 7" id="KW-0472">Membrane</keyword>
<feature type="transmembrane region" description="Helical" evidence="7">
    <location>
        <begin position="115"/>
        <end position="138"/>
    </location>
</feature>
<evidence type="ECO:0000256" key="1">
    <source>
        <dbReference type="ARBA" id="ARBA00004651"/>
    </source>
</evidence>
<feature type="region of interest" description="Disordered" evidence="8">
    <location>
        <begin position="1"/>
        <end position="47"/>
    </location>
</feature>
<dbReference type="SUPFAM" id="SSF161098">
    <property type="entry name" value="MetI-like"/>
    <property type="match status" value="1"/>
</dbReference>
<evidence type="ECO:0000256" key="2">
    <source>
        <dbReference type="ARBA" id="ARBA00022448"/>
    </source>
</evidence>
<dbReference type="RefSeq" id="WP_173098281.1">
    <property type="nucleotide sequence ID" value="NZ_CP053892.1"/>
</dbReference>
<keyword evidence="5 7" id="KW-1133">Transmembrane helix</keyword>
<dbReference type="AlphaFoldDB" id="A0A7D3ZI44"/>
<sequence>MSGTTQSKHAQSKQAQSKHARESGRGAAQARAAANPPASGGAAPARRPSGAKRFLESRLADWVLPLVLVAIIVAVWQAVCASGAVEEYVLPAPGDVLGKMFGDFGTFADQSVPTIVAIFVGFALAVVVALPIAVAMVYSAIVRRAIYPLLIIAQVVPKVAIAPLFIIWFGFGQLPKVLMVALICFFPVVIDSLVGFRAARPESLMLVRSMGASRWQAFWKVRWPWALPSIFAGVKVGITLAVVGAVVAEFVGADKGLGVLLITARGDMDSLTVFASIAWLTVIGFVLFVAVEALERVLLPGKRGGRSHEASGSL</sequence>
<keyword evidence="3" id="KW-1003">Cell membrane</keyword>
<evidence type="ECO:0000256" key="5">
    <source>
        <dbReference type="ARBA" id="ARBA00022989"/>
    </source>
</evidence>
<evidence type="ECO:0000256" key="6">
    <source>
        <dbReference type="ARBA" id="ARBA00023136"/>
    </source>
</evidence>
<evidence type="ECO:0000256" key="3">
    <source>
        <dbReference type="ARBA" id="ARBA00022475"/>
    </source>
</evidence>
<dbReference type="Proteomes" id="UP000501240">
    <property type="component" value="Chromosome"/>
</dbReference>
<feature type="transmembrane region" description="Helical" evidence="7">
    <location>
        <begin position="271"/>
        <end position="294"/>
    </location>
</feature>
<evidence type="ECO:0000256" key="8">
    <source>
        <dbReference type="SAM" id="MobiDB-lite"/>
    </source>
</evidence>